<reference evidence="8 9" key="1">
    <citation type="journal article" date="2013" name="Mar. Genomics">
        <title>Expression of sulfatases in Rhodopirellula baltica and the diversity of sulfatases in the genus Rhodopirellula.</title>
        <authorList>
            <person name="Wegner C.E."/>
            <person name="Richter-Heitmann T."/>
            <person name="Klindworth A."/>
            <person name="Klockow C."/>
            <person name="Richter M."/>
            <person name="Achstetter T."/>
            <person name="Glockner F.O."/>
            <person name="Harder J."/>
        </authorList>
    </citation>
    <scope>NUCLEOTIDE SEQUENCE [LARGE SCALE GENOMIC DNA]</scope>
    <source>
        <strain evidence="8 9">WH47</strain>
    </source>
</reference>
<dbReference type="PATRIC" id="fig|991778.3.peg.4733"/>
<dbReference type="EMBL" id="AFAR01000220">
    <property type="protein sequence ID" value="EGF25563.1"/>
    <property type="molecule type" value="Genomic_DNA"/>
</dbReference>
<evidence type="ECO:0000256" key="2">
    <source>
        <dbReference type="ARBA" id="ARBA00022723"/>
    </source>
</evidence>
<dbReference type="InterPro" id="IPR036909">
    <property type="entry name" value="Cyt_c-like_dom_sf"/>
</dbReference>
<feature type="compositionally biased region" description="Polar residues" evidence="5">
    <location>
        <begin position="349"/>
        <end position="358"/>
    </location>
</feature>
<dbReference type="PANTHER" id="PTHR40394">
    <property type="entry name" value="LIPOPROTEIN-RELATED"/>
    <property type="match status" value="1"/>
</dbReference>
<keyword evidence="6" id="KW-0812">Transmembrane</keyword>
<dbReference type="PROSITE" id="PS51007">
    <property type="entry name" value="CYTC"/>
    <property type="match status" value="1"/>
</dbReference>
<feature type="transmembrane region" description="Helical" evidence="6">
    <location>
        <begin position="66"/>
        <end position="89"/>
    </location>
</feature>
<dbReference type="InterPro" id="IPR009056">
    <property type="entry name" value="Cyt_c-like_dom"/>
</dbReference>
<dbReference type="Pfam" id="PF13442">
    <property type="entry name" value="Cytochrome_CBB3"/>
    <property type="match status" value="1"/>
</dbReference>
<feature type="transmembrane region" description="Helical" evidence="6">
    <location>
        <begin position="110"/>
        <end position="139"/>
    </location>
</feature>
<dbReference type="SUPFAM" id="SSF46626">
    <property type="entry name" value="Cytochrome c"/>
    <property type="match status" value="1"/>
</dbReference>
<evidence type="ECO:0000256" key="3">
    <source>
        <dbReference type="ARBA" id="ARBA00023004"/>
    </source>
</evidence>
<feature type="compositionally biased region" description="Acidic residues" evidence="5">
    <location>
        <begin position="316"/>
        <end position="325"/>
    </location>
</feature>
<dbReference type="Pfam" id="PF11821">
    <property type="entry name" value="ActD"/>
    <property type="match status" value="1"/>
</dbReference>
<dbReference type="GO" id="GO:0009055">
    <property type="term" value="F:electron transfer activity"/>
    <property type="evidence" value="ECO:0007669"/>
    <property type="project" value="InterPro"/>
</dbReference>
<evidence type="ECO:0000259" key="7">
    <source>
        <dbReference type="PROSITE" id="PS51007"/>
    </source>
</evidence>
<dbReference type="PANTHER" id="PTHR40394:SF2">
    <property type="entry name" value="QUINOL:CYTOCHROME C OXIDOREDUCTASE MEMBRANE PROTEIN"/>
    <property type="match status" value="1"/>
</dbReference>
<dbReference type="AlphaFoldDB" id="F2AXL7"/>
<feature type="domain" description="Cytochrome c" evidence="7">
    <location>
        <begin position="369"/>
        <end position="463"/>
    </location>
</feature>
<comment type="caution">
    <text evidence="8">The sequence shown here is derived from an EMBL/GenBank/DDBJ whole genome shotgun (WGS) entry which is preliminary data.</text>
</comment>
<evidence type="ECO:0000313" key="8">
    <source>
        <dbReference type="EMBL" id="EGF25563.1"/>
    </source>
</evidence>
<gene>
    <name evidence="8" type="ORF">RBWH47_00445</name>
</gene>
<feature type="region of interest" description="Disordered" evidence="5">
    <location>
        <begin position="316"/>
        <end position="358"/>
    </location>
</feature>
<accession>F2AXL7</accession>
<keyword evidence="6" id="KW-0472">Membrane</keyword>
<feature type="transmembrane region" description="Helical" evidence="6">
    <location>
        <begin position="207"/>
        <end position="226"/>
    </location>
</feature>
<sequence length="510" mass="55196">MTESQPKPQTVADDKKVHGVVAEFTDVDSLLAACRRVRDAGYTKADAFTPFPVHGIDTALGIKPTVLPWISLAAGLTGTTIALLMQISLNGQTDLFEGIQYPYIISGKPFISLPAFIPVTFELTILLASFGTFFGMWALNGLPRFSNPMFTSPRFDRVTDDTFFLFLDAKDSRFDEAGAKALLGELGGEFVEPVLEDDSSKVIPKGLLIALATVICLSSIPALAVLRMRVTKSSSPRFHIFPDMDFSPSKDAQQTTTLFADGRAMRPDVPGTVRRGEMDWDLNFKTGIDMDELASIDPPRAAQLVAMQSDVAVDDEDEVVSEADGDAPAQDQDGEAADASEPFADASAASETADNTPWLSENPLELSEEALARGQQQFNIYCSVCHGMNGRGNGLVNRRAQKILATTWTPPSNMHDPTLYSDVYPDGKLFSTITNGVRKMPGYASQIKAKDRWAIVAYVRALQASQNATLEDVPGSERSKIEKEQAEVQAQLKAAAEAEAAKAAEAVNAE</sequence>
<dbReference type="RefSeq" id="WP_007328377.1">
    <property type="nucleotide sequence ID" value="NZ_AFAR01000220.1"/>
</dbReference>
<keyword evidence="2 4" id="KW-0479">Metal-binding</keyword>
<organism evidence="8 9">
    <name type="scientific">Rhodopirellula baltica WH47</name>
    <dbReference type="NCBI Taxonomy" id="991778"/>
    <lineage>
        <taxon>Bacteria</taxon>
        <taxon>Pseudomonadati</taxon>
        <taxon>Planctomycetota</taxon>
        <taxon>Planctomycetia</taxon>
        <taxon>Pirellulales</taxon>
        <taxon>Pirellulaceae</taxon>
        <taxon>Rhodopirellula</taxon>
    </lineage>
</organism>
<dbReference type="GO" id="GO:0020037">
    <property type="term" value="F:heme binding"/>
    <property type="evidence" value="ECO:0007669"/>
    <property type="project" value="InterPro"/>
</dbReference>
<evidence type="ECO:0000256" key="5">
    <source>
        <dbReference type="SAM" id="MobiDB-lite"/>
    </source>
</evidence>
<evidence type="ECO:0000256" key="4">
    <source>
        <dbReference type="PROSITE-ProRule" id="PRU00433"/>
    </source>
</evidence>
<evidence type="ECO:0000256" key="6">
    <source>
        <dbReference type="SAM" id="Phobius"/>
    </source>
</evidence>
<dbReference type="GO" id="GO:0046872">
    <property type="term" value="F:metal ion binding"/>
    <property type="evidence" value="ECO:0007669"/>
    <property type="project" value="UniProtKB-KW"/>
</dbReference>
<dbReference type="Proteomes" id="UP000006222">
    <property type="component" value="Unassembled WGS sequence"/>
</dbReference>
<evidence type="ECO:0000256" key="1">
    <source>
        <dbReference type="ARBA" id="ARBA00022617"/>
    </source>
</evidence>
<evidence type="ECO:0000313" key="9">
    <source>
        <dbReference type="Proteomes" id="UP000006222"/>
    </source>
</evidence>
<keyword evidence="3 4" id="KW-0408">Iron</keyword>
<proteinExistence type="predicted"/>
<keyword evidence="6" id="KW-1133">Transmembrane helix</keyword>
<dbReference type="Gene3D" id="1.10.760.10">
    <property type="entry name" value="Cytochrome c-like domain"/>
    <property type="match status" value="1"/>
</dbReference>
<keyword evidence="1 4" id="KW-0349">Heme</keyword>
<name>F2AXL7_RHOBT</name>
<dbReference type="InterPro" id="IPR021776">
    <property type="entry name" value="ActD"/>
</dbReference>
<protein>
    <recommendedName>
        <fullName evidence="7">Cytochrome c domain-containing protein</fullName>
    </recommendedName>
</protein>